<dbReference type="PANTHER" id="PTHR30182">
    <property type="entry name" value="L-SERINE DEHYDRATASE"/>
    <property type="match status" value="1"/>
</dbReference>
<dbReference type="Proteomes" id="UP001229409">
    <property type="component" value="Unassembled WGS sequence"/>
</dbReference>
<dbReference type="PANTHER" id="PTHR30182:SF1">
    <property type="entry name" value="L-SERINE DEHYDRATASE 1"/>
    <property type="match status" value="1"/>
</dbReference>
<keyword evidence="10 14" id="KW-0456">Lyase</keyword>
<dbReference type="Pfam" id="PF03313">
    <property type="entry name" value="SDH_alpha"/>
    <property type="match status" value="1"/>
</dbReference>
<proteinExistence type="inferred from homology"/>
<evidence type="ECO:0000313" key="14">
    <source>
        <dbReference type="EMBL" id="MDH2333203.1"/>
    </source>
</evidence>
<evidence type="ECO:0000256" key="11">
    <source>
        <dbReference type="ARBA" id="ARBA00041766"/>
    </source>
</evidence>
<keyword evidence="6" id="KW-0004">4Fe-4S</keyword>
<dbReference type="AlphaFoldDB" id="A0AAP4A107"/>
<comment type="similarity">
    <text evidence="3">Belongs to the iron-sulfur dependent L-serine dehydratase family.</text>
</comment>
<comment type="catalytic activity">
    <reaction evidence="12">
        <text>L-serine = pyruvate + NH4(+)</text>
        <dbReference type="Rhea" id="RHEA:19169"/>
        <dbReference type="ChEBI" id="CHEBI:15361"/>
        <dbReference type="ChEBI" id="CHEBI:28938"/>
        <dbReference type="ChEBI" id="CHEBI:33384"/>
        <dbReference type="EC" id="4.3.1.17"/>
    </reaction>
</comment>
<dbReference type="EC" id="4.3.1.17" evidence="4"/>
<accession>A0AAP4A107</accession>
<comment type="caution">
    <text evidence="14">The sequence shown here is derived from an EMBL/GenBank/DDBJ whole genome shotgun (WGS) entry which is preliminary data.</text>
</comment>
<evidence type="ECO:0000256" key="1">
    <source>
        <dbReference type="ARBA" id="ARBA00001966"/>
    </source>
</evidence>
<evidence type="ECO:0000256" key="10">
    <source>
        <dbReference type="ARBA" id="ARBA00023239"/>
    </source>
</evidence>
<evidence type="ECO:0000256" key="8">
    <source>
        <dbReference type="ARBA" id="ARBA00023004"/>
    </source>
</evidence>
<evidence type="ECO:0000256" key="7">
    <source>
        <dbReference type="ARBA" id="ARBA00022723"/>
    </source>
</evidence>
<dbReference type="EMBL" id="JARVWT010000010">
    <property type="protein sequence ID" value="MDH2333203.1"/>
    <property type="molecule type" value="Genomic_DNA"/>
</dbReference>
<dbReference type="GO" id="GO:0046872">
    <property type="term" value="F:metal ion binding"/>
    <property type="evidence" value="ECO:0007669"/>
    <property type="project" value="UniProtKB-KW"/>
</dbReference>
<sequence length="153" mass="16220">MVTAPTCGASGVMPAALLYMQQKKHVSDEQIPRALAVGGLIGNLVKQNASISGAKCGCQGEVGTACSMASAALADLSDMGIDQIEYAAEVALEHHLRLTCDPINGLVQIPCIERNAVWLKSLCKHWAASEITRGMIKSLRRQSTSSPIRVSMV</sequence>
<comment type="pathway">
    <text evidence="2">Carbohydrate biosynthesis; gluconeogenesis.</text>
</comment>
<protein>
    <recommendedName>
        <fullName evidence="4">L-serine ammonia-lyase</fullName>
        <ecNumber evidence="4">4.3.1.17</ecNumber>
    </recommendedName>
    <alternativeName>
        <fullName evidence="11">L-serine deaminase</fullName>
    </alternativeName>
</protein>
<keyword evidence="9" id="KW-0411">Iron-sulfur</keyword>
<evidence type="ECO:0000256" key="12">
    <source>
        <dbReference type="ARBA" id="ARBA00049406"/>
    </source>
</evidence>
<evidence type="ECO:0000256" key="3">
    <source>
        <dbReference type="ARBA" id="ARBA00008636"/>
    </source>
</evidence>
<evidence type="ECO:0000256" key="9">
    <source>
        <dbReference type="ARBA" id="ARBA00023014"/>
    </source>
</evidence>
<keyword evidence="7" id="KW-0479">Metal-binding</keyword>
<evidence type="ECO:0000256" key="4">
    <source>
        <dbReference type="ARBA" id="ARBA00012093"/>
    </source>
</evidence>
<dbReference type="GO" id="GO:0006094">
    <property type="term" value="P:gluconeogenesis"/>
    <property type="evidence" value="ECO:0007669"/>
    <property type="project" value="UniProtKB-KW"/>
</dbReference>
<keyword evidence="5" id="KW-0312">Gluconeogenesis</keyword>
<dbReference type="InterPro" id="IPR005130">
    <property type="entry name" value="Ser_deHydtase-like_asu"/>
</dbReference>
<reference evidence="14" key="1">
    <citation type="submission" date="2023-04" db="EMBL/GenBank/DDBJ databases">
        <title>Uncovering the Secrets of Slow-Growing Bacteria in Tropical Savanna Soil through Cultivation and Genomic Analysis.</title>
        <authorList>
            <person name="Goncalves O.S."/>
            <person name="Santana M.F."/>
        </authorList>
    </citation>
    <scope>NUCLEOTIDE SEQUENCE</scope>
    <source>
        <strain evidence="14">ANTI</strain>
    </source>
</reference>
<feature type="domain" description="Serine dehydratase-like alpha subunit" evidence="13">
    <location>
        <begin position="2"/>
        <end position="117"/>
    </location>
</feature>
<dbReference type="GO" id="GO:0051539">
    <property type="term" value="F:4 iron, 4 sulfur cluster binding"/>
    <property type="evidence" value="ECO:0007669"/>
    <property type="project" value="UniProtKB-KW"/>
</dbReference>
<evidence type="ECO:0000256" key="5">
    <source>
        <dbReference type="ARBA" id="ARBA00022432"/>
    </source>
</evidence>
<evidence type="ECO:0000256" key="2">
    <source>
        <dbReference type="ARBA" id="ARBA00004742"/>
    </source>
</evidence>
<organism evidence="14 15">
    <name type="scientific">Paenibacillus polymyxa</name>
    <name type="common">Bacillus polymyxa</name>
    <dbReference type="NCBI Taxonomy" id="1406"/>
    <lineage>
        <taxon>Bacteria</taxon>
        <taxon>Bacillati</taxon>
        <taxon>Bacillota</taxon>
        <taxon>Bacilli</taxon>
        <taxon>Bacillales</taxon>
        <taxon>Paenibacillaceae</taxon>
        <taxon>Paenibacillus</taxon>
    </lineage>
</organism>
<gene>
    <name evidence="14" type="ORF">QDS18_20305</name>
</gene>
<dbReference type="InterPro" id="IPR051318">
    <property type="entry name" value="Fe-S_L-Ser"/>
</dbReference>
<dbReference type="GO" id="GO:0003941">
    <property type="term" value="F:L-serine ammonia-lyase activity"/>
    <property type="evidence" value="ECO:0007669"/>
    <property type="project" value="UniProtKB-EC"/>
</dbReference>
<evidence type="ECO:0000256" key="6">
    <source>
        <dbReference type="ARBA" id="ARBA00022485"/>
    </source>
</evidence>
<dbReference type="RefSeq" id="WP_231118758.1">
    <property type="nucleotide sequence ID" value="NZ_CP011420.1"/>
</dbReference>
<comment type="cofactor">
    <cofactor evidence="1">
        <name>[4Fe-4S] cluster</name>
        <dbReference type="ChEBI" id="CHEBI:49883"/>
    </cofactor>
</comment>
<evidence type="ECO:0000313" key="15">
    <source>
        <dbReference type="Proteomes" id="UP001229409"/>
    </source>
</evidence>
<evidence type="ECO:0000259" key="13">
    <source>
        <dbReference type="Pfam" id="PF03313"/>
    </source>
</evidence>
<name>A0AAP4A107_PAEPO</name>
<keyword evidence="8" id="KW-0408">Iron</keyword>